<name>A0A2N3QWC3_9BIFI</name>
<accession>A0A2N3QWC3</accession>
<protein>
    <submittedName>
        <fullName evidence="1">CTP synthase (UTP-ammonia lyase)</fullName>
    </submittedName>
</protein>
<gene>
    <name evidence="1" type="ORF">CQR56_0963</name>
</gene>
<comment type="caution">
    <text evidence="1">The sequence shown here is derived from an EMBL/GenBank/DDBJ whole genome shotgun (WGS) entry which is preliminary data.</text>
</comment>
<dbReference type="AlphaFoldDB" id="A0A2N3QWC3"/>
<proteinExistence type="predicted"/>
<dbReference type="Proteomes" id="UP000233783">
    <property type="component" value="Unassembled WGS sequence"/>
</dbReference>
<evidence type="ECO:0000313" key="2">
    <source>
        <dbReference type="Proteomes" id="UP000233783"/>
    </source>
</evidence>
<keyword evidence="1" id="KW-0456">Lyase</keyword>
<reference evidence="1 2" key="1">
    <citation type="submission" date="2017-10" db="EMBL/GenBank/DDBJ databases">
        <title>Bifidobacterium genomics.</title>
        <authorList>
            <person name="Lugli G.A."/>
            <person name="Milani C."/>
            <person name="Mancabelli L."/>
        </authorList>
    </citation>
    <scope>NUCLEOTIDE SEQUENCE [LARGE SCALE GENOMIC DNA]</scope>
    <source>
        <strain evidence="1 2">1744B</strain>
    </source>
</reference>
<organism evidence="1 2">
    <name type="scientific">Bifidobacterium pseudolongum subsp. globosum</name>
    <dbReference type="NCBI Taxonomy" id="1690"/>
    <lineage>
        <taxon>Bacteria</taxon>
        <taxon>Bacillati</taxon>
        <taxon>Actinomycetota</taxon>
        <taxon>Actinomycetes</taxon>
        <taxon>Bifidobacteriales</taxon>
        <taxon>Bifidobacteriaceae</taxon>
        <taxon>Bifidobacterium</taxon>
    </lineage>
</organism>
<dbReference type="EMBL" id="PCHB01000008">
    <property type="protein sequence ID" value="PKU96835.1"/>
    <property type="molecule type" value="Genomic_DNA"/>
</dbReference>
<sequence>MVTIGDGAHPETAIFQARHTPPYTLPRVDCATPIAFLIVNCMKKDTRIEHLLDEAEQHGLCAIAADDNQRRRLARRVESGELVNPHPGLYIRADVWNELNPTKRKRAMVRTLARIHPDRVFAAESAVCMFDLEQPYDIHPDNELTIASPSRSGIRVFAKTGFIKRTLYVPNMQAVSVNGVHVTSLARTLFDCARLLPFECMLPIADSAAKAGFDMASLTQFPTAHFNEANNIARLLTYTDPLSDNGGESRARAVMIAGGYMLPHLQYPFPNPDNPAFPLRVDFIWFLPGDVTVVGEYDGMAKYGNTWTEVNTHVTKQCKRDAYLRKRGVTTIVHFSFDDVIHRELLYRKLDDAGIPRMH</sequence>
<dbReference type="GO" id="GO:0016829">
    <property type="term" value="F:lyase activity"/>
    <property type="evidence" value="ECO:0007669"/>
    <property type="project" value="UniProtKB-KW"/>
</dbReference>
<evidence type="ECO:0000313" key="1">
    <source>
        <dbReference type="EMBL" id="PKU96835.1"/>
    </source>
</evidence>